<evidence type="ECO:0000313" key="3">
    <source>
        <dbReference type="EMBL" id="KAA0194751.1"/>
    </source>
</evidence>
<keyword evidence="1" id="KW-0175">Coiled coil</keyword>
<gene>
    <name evidence="3" type="ORF">FBUS_04954</name>
</gene>
<proteinExistence type="predicted"/>
<name>A0A8E0VLF6_9TREM</name>
<feature type="compositionally biased region" description="Basic and acidic residues" evidence="2">
    <location>
        <begin position="278"/>
        <end position="287"/>
    </location>
</feature>
<dbReference type="AlphaFoldDB" id="A0A8E0VLF6"/>
<reference evidence="3" key="1">
    <citation type="submission" date="2019-05" db="EMBL/GenBank/DDBJ databases">
        <title>Annotation for the trematode Fasciolopsis buski.</title>
        <authorList>
            <person name="Choi Y.-J."/>
        </authorList>
    </citation>
    <scope>NUCLEOTIDE SEQUENCE</scope>
    <source>
        <strain evidence="3">HT</strain>
        <tissue evidence="3">Whole worm</tissue>
    </source>
</reference>
<feature type="compositionally biased region" description="Polar residues" evidence="2">
    <location>
        <begin position="221"/>
        <end position="233"/>
    </location>
</feature>
<evidence type="ECO:0000256" key="1">
    <source>
        <dbReference type="SAM" id="Coils"/>
    </source>
</evidence>
<organism evidence="3 4">
    <name type="scientific">Fasciolopsis buskii</name>
    <dbReference type="NCBI Taxonomy" id="27845"/>
    <lineage>
        <taxon>Eukaryota</taxon>
        <taxon>Metazoa</taxon>
        <taxon>Spiralia</taxon>
        <taxon>Lophotrochozoa</taxon>
        <taxon>Platyhelminthes</taxon>
        <taxon>Trematoda</taxon>
        <taxon>Digenea</taxon>
        <taxon>Plagiorchiida</taxon>
        <taxon>Echinostomata</taxon>
        <taxon>Echinostomatoidea</taxon>
        <taxon>Fasciolidae</taxon>
        <taxon>Fasciolopsis</taxon>
    </lineage>
</organism>
<evidence type="ECO:0000256" key="2">
    <source>
        <dbReference type="SAM" id="MobiDB-lite"/>
    </source>
</evidence>
<sequence length="490" mass="53941">MIPPSSSKNSNSGTQILTKETKSTFGNSLKLFLSRLFRPPDSTKNSECLSKIVQPSCIVGCTRSYAPSEVDKLVPPSESSVSLVRSSWKPYNSTSQPTEIPPPYIPEYMLEQVPCDTWSAAYKLQGHSAIPRAIGRLLQCPFCLHVASESDFQTVIMDALDDKHSIPSHSAQTLDEFDEINAVASLDYISFINPLHGSMMTDSGISIESDKISTTRLASITSAPRTPSPQKTPTCFHLSSDPPPSPAPPPVTLLSPVAINLLLQSQAQCCPVGSVDKSATEQGHDDWPISSKTYTDSSSPEEDRLDETYRFSVQNELTMKNDSIHRENLQCAFWAAADYQVGSGATSSISIDDVFSCAAIQETIEAETRTQIIQSRTRDQINSLLEYSLGINKNALINPDYGRSNDARMQLRNELAILKDAKNVINRQMEELKNHCALIMQGKLSLPLVDRSKSRPVGPNNNLPEPYVDSPTVFAKERSYSVGDLRFIAF</sequence>
<comment type="caution">
    <text evidence="3">The sequence shown here is derived from an EMBL/GenBank/DDBJ whole genome shotgun (WGS) entry which is preliminary data.</text>
</comment>
<dbReference type="Proteomes" id="UP000728185">
    <property type="component" value="Unassembled WGS sequence"/>
</dbReference>
<dbReference type="OrthoDB" id="10484116at2759"/>
<feature type="coiled-coil region" evidence="1">
    <location>
        <begin position="408"/>
        <end position="435"/>
    </location>
</feature>
<keyword evidence="4" id="KW-1185">Reference proteome</keyword>
<evidence type="ECO:0000313" key="4">
    <source>
        <dbReference type="Proteomes" id="UP000728185"/>
    </source>
</evidence>
<feature type="region of interest" description="Disordered" evidence="2">
    <location>
        <begin position="274"/>
        <end position="303"/>
    </location>
</feature>
<feature type="region of interest" description="Disordered" evidence="2">
    <location>
        <begin position="221"/>
        <end position="247"/>
    </location>
</feature>
<protein>
    <submittedName>
        <fullName evidence="3">Uncharacterized protein</fullName>
    </submittedName>
</protein>
<dbReference type="EMBL" id="LUCM01004138">
    <property type="protein sequence ID" value="KAA0194751.1"/>
    <property type="molecule type" value="Genomic_DNA"/>
</dbReference>
<accession>A0A8E0VLF6</accession>